<dbReference type="InParanoid" id="A0A5C3PGI5"/>
<evidence type="ECO:0000313" key="1">
    <source>
        <dbReference type="EMBL" id="TFK85013.1"/>
    </source>
</evidence>
<sequence>MNSARYDSSAETPNATGSAVAVDAFPGPYYSNRDISLSYAPRSETEVGGERGITVAGATTLSPVVTVGTPDLTTTRSENDKWETRGLLFVSDLESAMIVIVRYIFTEVDYKQRATPLVAGLTSAGNIGRIQLKIGRNKRLLDNPYELWYSTAAFTERSPTTQSIVSTYGPELGRRWFGTMLVMKFSDGNCESYTDVCEMDVGLLKGYFNGEWDGNV</sequence>
<accession>A0A5C3PGI5</accession>
<keyword evidence="2" id="KW-1185">Reference proteome</keyword>
<name>A0A5C3PGI5_9APHY</name>
<gene>
    <name evidence="1" type="ORF">K466DRAFT_601529</name>
</gene>
<reference evidence="1 2" key="1">
    <citation type="journal article" date="2019" name="Nat. Ecol. Evol.">
        <title>Megaphylogeny resolves global patterns of mushroom evolution.</title>
        <authorList>
            <person name="Varga T."/>
            <person name="Krizsan K."/>
            <person name="Foldi C."/>
            <person name="Dima B."/>
            <person name="Sanchez-Garcia M."/>
            <person name="Sanchez-Ramirez S."/>
            <person name="Szollosi G.J."/>
            <person name="Szarkandi J.G."/>
            <person name="Papp V."/>
            <person name="Albert L."/>
            <person name="Andreopoulos W."/>
            <person name="Angelini C."/>
            <person name="Antonin V."/>
            <person name="Barry K.W."/>
            <person name="Bougher N.L."/>
            <person name="Buchanan P."/>
            <person name="Buyck B."/>
            <person name="Bense V."/>
            <person name="Catcheside P."/>
            <person name="Chovatia M."/>
            <person name="Cooper J."/>
            <person name="Damon W."/>
            <person name="Desjardin D."/>
            <person name="Finy P."/>
            <person name="Geml J."/>
            <person name="Haridas S."/>
            <person name="Hughes K."/>
            <person name="Justo A."/>
            <person name="Karasinski D."/>
            <person name="Kautmanova I."/>
            <person name="Kiss B."/>
            <person name="Kocsube S."/>
            <person name="Kotiranta H."/>
            <person name="LaButti K.M."/>
            <person name="Lechner B.E."/>
            <person name="Liimatainen K."/>
            <person name="Lipzen A."/>
            <person name="Lukacs Z."/>
            <person name="Mihaltcheva S."/>
            <person name="Morgado L.N."/>
            <person name="Niskanen T."/>
            <person name="Noordeloos M.E."/>
            <person name="Ohm R.A."/>
            <person name="Ortiz-Santana B."/>
            <person name="Ovrebo C."/>
            <person name="Racz N."/>
            <person name="Riley R."/>
            <person name="Savchenko A."/>
            <person name="Shiryaev A."/>
            <person name="Soop K."/>
            <person name="Spirin V."/>
            <person name="Szebenyi C."/>
            <person name="Tomsovsky M."/>
            <person name="Tulloss R.E."/>
            <person name="Uehling J."/>
            <person name="Grigoriev I.V."/>
            <person name="Vagvolgyi C."/>
            <person name="Papp T."/>
            <person name="Martin F.M."/>
            <person name="Miettinen O."/>
            <person name="Hibbett D.S."/>
            <person name="Nagy L.G."/>
        </authorList>
    </citation>
    <scope>NUCLEOTIDE SEQUENCE [LARGE SCALE GENOMIC DNA]</scope>
    <source>
        <strain evidence="1 2">HHB13444</strain>
    </source>
</reference>
<dbReference type="EMBL" id="ML211279">
    <property type="protein sequence ID" value="TFK85013.1"/>
    <property type="molecule type" value="Genomic_DNA"/>
</dbReference>
<protein>
    <submittedName>
        <fullName evidence="1">Uncharacterized protein</fullName>
    </submittedName>
</protein>
<organism evidence="1 2">
    <name type="scientific">Polyporus arcularius HHB13444</name>
    <dbReference type="NCBI Taxonomy" id="1314778"/>
    <lineage>
        <taxon>Eukaryota</taxon>
        <taxon>Fungi</taxon>
        <taxon>Dikarya</taxon>
        <taxon>Basidiomycota</taxon>
        <taxon>Agaricomycotina</taxon>
        <taxon>Agaricomycetes</taxon>
        <taxon>Polyporales</taxon>
        <taxon>Polyporaceae</taxon>
        <taxon>Polyporus</taxon>
    </lineage>
</organism>
<dbReference type="AlphaFoldDB" id="A0A5C3PGI5"/>
<proteinExistence type="predicted"/>
<dbReference type="Proteomes" id="UP000308197">
    <property type="component" value="Unassembled WGS sequence"/>
</dbReference>
<evidence type="ECO:0000313" key="2">
    <source>
        <dbReference type="Proteomes" id="UP000308197"/>
    </source>
</evidence>